<dbReference type="EMBL" id="CAUYUE010000004">
    <property type="protein sequence ID" value="CAK0769408.1"/>
    <property type="molecule type" value="Genomic_DNA"/>
</dbReference>
<keyword evidence="2" id="KW-1185">Reference proteome</keyword>
<accession>A0AAV1I039</accession>
<evidence type="ECO:0000313" key="1">
    <source>
        <dbReference type="EMBL" id="CAK0769408.1"/>
    </source>
</evidence>
<dbReference type="Proteomes" id="UP001314263">
    <property type="component" value="Unassembled WGS sequence"/>
</dbReference>
<dbReference type="AlphaFoldDB" id="A0AAV1I039"/>
<protein>
    <recommendedName>
        <fullName evidence="3">Chromo domain-containing protein</fullName>
    </recommendedName>
</protein>
<comment type="caution">
    <text evidence="1">The sequence shown here is derived from an EMBL/GenBank/DDBJ whole genome shotgun (WGS) entry which is preliminary data.</text>
</comment>
<gene>
    <name evidence="1" type="ORF">CVIRNUC_003663</name>
</gene>
<name>A0AAV1I039_9CHLO</name>
<evidence type="ECO:0008006" key="3">
    <source>
        <dbReference type="Google" id="ProtNLM"/>
    </source>
</evidence>
<reference evidence="1 2" key="1">
    <citation type="submission" date="2023-10" db="EMBL/GenBank/DDBJ databases">
        <authorList>
            <person name="Maclean D."/>
            <person name="Macfadyen A."/>
        </authorList>
    </citation>
    <scope>NUCLEOTIDE SEQUENCE [LARGE SCALE GENOMIC DNA]</scope>
</reference>
<organism evidence="1 2">
    <name type="scientific">Coccomyxa viridis</name>
    <dbReference type="NCBI Taxonomy" id="1274662"/>
    <lineage>
        <taxon>Eukaryota</taxon>
        <taxon>Viridiplantae</taxon>
        <taxon>Chlorophyta</taxon>
        <taxon>core chlorophytes</taxon>
        <taxon>Trebouxiophyceae</taxon>
        <taxon>Trebouxiophyceae incertae sedis</taxon>
        <taxon>Coccomyxaceae</taxon>
        <taxon>Coccomyxa</taxon>
    </lineage>
</organism>
<proteinExistence type="predicted"/>
<evidence type="ECO:0000313" key="2">
    <source>
        <dbReference type="Proteomes" id="UP001314263"/>
    </source>
</evidence>
<sequence>MGVIQDSLNSISAAVKPTQSLVFEIARRAFRIVGVVTYKVMGESWRFKVTHADGSVAWKELADMPDDFDRLSWPSKLRAKFAVDPAPFPYERIVEVALDGDTVLIRVKWTKCQETSWLRADVAAMRDIATSVKA</sequence>